<protein>
    <submittedName>
        <fullName evidence="4">GNAT family N-acetyltransferase</fullName>
    </submittedName>
</protein>
<evidence type="ECO:0000256" key="1">
    <source>
        <dbReference type="ARBA" id="ARBA00009342"/>
    </source>
</evidence>
<evidence type="ECO:0000256" key="3">
    <source>
        <dbReference type="ARBA" id="ARBA00023315"/>
    </source>
</evidence>
<name>A0A2S5CQJ9_9GAMM</name>
<comment type="similarity">
    <text evidence="1">Belongs to the acetyltransferase family. GNAT subfamily.</text>
</comment>
<dbReference type="RefSeq" id="WP_103972940.1">
    <property type="nucleotide sequence ID" value="NZ_PGFZ01000001.1"/>
</dbReference>
<dbReference type="AlphaFoldDB" id="A0A2S5CQJ9"/>
<dbReference type="EMBL" id="PGFZ01000001">
    <property type="protein sequence ID" value="POZ53100.1"/>
    <property type="molecule type" value="Genomic_DNA"/>
</dbReference>
<accession>A0A2S5CQJ9</accession>
<keyword evidence="3" id="KW-0012">Acyltransferase</keyword>
<comment type="caution">
    <text evidence="4">The sequence shown here is derived from an EMBL/GenBank/DDBJ whole genome shotgun (WGS) entry which is preliminary data.</text>
</comment>
<sequence>MAFASQFVLLNPQQHEVKSFDCGKPDMNVFLSRYADKNRKLGLSATWILTTQCPQDNLNKTAIGAYYTLASTAVSREQLPTDKNLPAYPVPVVLLARLAVNRCFQKQGLGEKTLVSALRQSVYLTDKGLPALGVVLDVLDGDALGFYQAFGMFRPFTDQPMRLFVPMEAIRGI</sequence>
<dbReference type="Proteomes" id="UP000237423">
    <property type="component" value="Unassembled WGS sequence"/>
</dbReference>
<evidence type="ECO:0000256" key="2">
    <source>
        <dbReference type="ARBA" id="ARBA00022679"/>
    </source>
</evidence>
<dbReference type="PANTHER" id="PTHR36449:SF1">
    <property type="entry name" value="ACETYLTRANSFERASE"/>
    <property type="match status" value="1"/>
</dbReference>
<organism evidence="4 5">
    <name type="scientific">Methylovulum psychrotolerans</name>
    <dbReference type="NCBI Taxonomy" id="1704499"/>
    <lineage>
        <taxon>Bacteria</taxon>
        <taxon>Pseudomonadati</taxon>
        <taxon>Pseudomonadota</taxon>
        <taxon>Gammaproteobacteria</taxon>
        <taxon>Methylococcales</taxon>
        <taxon>Methylococcaceae</taxon>
        <taxon>Methylovulum</taxon>
    </lineage>
</organism>
<dbReference type="Gene3D" id="3.40.630.30">
    <property type="match status" value="1"/>
</dbReference>
<gene>
    <name evidence="4" type="ORF">AADEFJLK_00110</name>
</gene>
<keyword evidence="2 4" id="KW-0808">Transferase</keyword>
<evidence type="ECO:0000313" key="5">
    <source>
        <dbReference type="Proteomes" id="UP000237423"/>
    </source>
</evidence>
<proteinExistence type="inferred from homology"/>
<evidence type="ECO:0000313" key="4">
    <source>
        <dbReference type="EMBL" id="POZ53100.1"/>
    </source>
</evidence>
<dbReference type="PANTHER" id="PTHR36449">
    <property type="entry name" value="ACETYLTRANSFERASE-RELATED"/>
    <property type="match status" value="1"/>
</dbReference>
<reference evidence="4 5" key="1">
    <citation type="submission" date="2017-11" db="EMBL/GenBank/DDBJ databases">
        <title>Draft Genome Sequence of Methylobacter psychrotolerans Sph1T, an Obligate Methanotroph from Low-Temperature Environments.</title>
        <authorList>
            <person name="Oshkin I.Y."/>
            <person name="Miroshnikov K."/>
            <person name="Belova S.E."/>
            <person name="Korzhenkov A."/>
            <person name="Toshchakov S.V."/>
            <person name="Dedysh S.N."/>
        </authorList>
    </citation>
    <scope>NUCLEOTIDE SEQUENCE [LARGE SCALE GENOMIC DNA]</scope>
    <source>
        <strain evidence="4 5">Sph1</strain>
    </source>
</reference>
<dbReference type="GO" id="GO:0016746">
    <property type="term" value="F:acyltransferase activity"/>
    <property type="evidence" value="ECO:0007669"/>
    <property type="project" value="UniProtKB-KW"/>
</dbReference>